<evidence type="ECO:0000313" key="6">
    <source>
        <dbReference type="Proteomes" id="UP001501788"/>
    </source>
</evidence>
<feature type="domain" description="HpcH/HpaI aldolase/citrate lyase" evidence="4">
    <location>
        <begin position="31"/>
        <end position="264"/>
    </location>
</feature>
<keyword evidence="6" id="KW-1185">Reference proteome</keyword>
<sequence length="287" mass="29792">MPLLAPDAMPSHATPRNLFKQRLAAGETVLGLWLGLAHAYSAEILTGAGFDWLLIDGEHAPNDLHSVLAQLQAIGSASHALGLGARAPHPVVRLPVGDAALIKQTLDIGAQTLLVPMVDTPEQAAALVRATRYAPEGVRGMGSALARASQWQAYGDYVQAANREVCLLVQAETVTALGHLDAIAATPGVDGVFIGPADLSASMGYPGQPQHPAVLAAIDDAIARIRRAGKAAGILATQDAQARQWHAAGAQFVALGIDTMLLSRAAADLVARWRPDGRAPASQSAGY</sequence>
<dbReference type="InterPro" id="IPR040442">
    <property type="entry name" value="Pyrv_kinase-like_dom_sf"/>
</dbReference>
<dbReference type="Gene3D" id="3.20.20.60">
    <property type="entry name" value="Phosphoenolpyruvate-binding domains"/>
    <property type="match status" value="1"/>
</dbReference>
<dbReference type="InterPro" id="IPR050251">
    <property type="entry name" value="HpcH-HpaI_aldolase"/>
</dbReference>
<dbReference type="SUPFAM" id="SSF51621">
    <property type="entry name" value="Phosphoenolpyruvate/pyruvate domain"/>
    <property type="match status" value="1"/>
</dbReference>
<dbReference type="EMBL" id="BAABEX010000013">
    <property type="protein sequence ID" value="GAA4424890.1"/>
    <property type="molecule type" value="Genomic_DNA"/>
</dbReference>
<organism evidence="5 6">
    <name type="scientific">Acidovorax lacteus</name>
    <dbReference type="NCBI Taxonomy" id="1924988"/>
    <lineage>
        <taxon>Bacteria</taxon>
        <taxon>Pseudomonadati</taxon>
        <taxon>Pseudomonadota</taxon>
        <taxon>Betaproteobacteria</taxon>
        <taxon>Burkholderiales</taxon>
        <taxon>Comamonadaceae</taxon>
        <taxon>Acidovorax</taxon>
    </lineage>
</organism>
<proteinExistence type="inferred from homology"/>
<dbReference type="Pfam" id="PF03328">
    <property type="entry name" value="HpcH_HpaI"/>
    <property type="match status" value="1"/>
</dbReference>
<evidence type="ECO:0000256" key="1">
    <source>
        <dbReference type="ARBA" id="ARBA00005568"/>
    </source>
</evidence>
<evidence type="ECO:0000256" key="3">
    <source>
        <dbReference type="ARBA" id="ARBA00023239"/>
    </source>
</evidence>
<keyword evidence="3" id="KW-0456">Lyase</keyword>
<evidence type="ECO:0000256" key="2">
    <source>
        <dbReference type="ARBA" id="ARBA00022723"/>
    </source>
</evidence>
<evidence type="ECO:0000259" key="4">
    <source>
        <dbReference type="Pfam" id="PF03328"/>
    </source>
</evidence>
<name>A0ABP8L8L5_9BURK</name>
<accession>A0ABP8L8L5</accession>
<dbReference type="PANTHER" id="PTHR30502">
    <property type="entry name" value="2-KETO-3-DEOXY-L-RHAMNONATE ALDOLASE"/>
    <property type="match status" value="1"/>
</dbReference>
<protein>
    <submittedName>
        <fullName evidence="5">4-hydroxy-2-oxoheptanedioate aldolase</fullName>
    </submittedName>
</protein>
<reference evidence="6" key="1">
    <citation type="journal article" date="2019" name="Int. J. Syst. Evol. Microbiol.">
        <title>The Global Catalogue of Microorganisms (GCM) 10K type strain sequencing project: providing services to taxonomists for standard genome sequencing and annotation.</title>
        <authorList>
            <consortium name="The Broad Institute Genomics Platform"/>
            <consortium name="The Broad Institute Genome Sequencing Center for Infectious Disease"/>
            <person name="Wu L."/>
            <person name="Ma J."/>
        </authorList>
    </citation>
    <scope>NUCLEOTIDE SEQUENCE [LARGE SCALE GENOMIC DNA]</scope>
    <source>
        <strain evidence="6">JCM 31890</strain>
    </source>
</reference>
<gene>
    <name evidence="5" type="primary">hpaI</name>
    <name evidence="5" type="ORF">GCM10023090_18990</name>
</gene>
<evidence type="ECO:0000313" key="5">
    <source>
        <dbReference type="EMBL" id="GAA4424890.1"/>
    </source>
</evidence>
<comment type="similarity">
    <text evidence="1">Belongs to the HpcH/HpaI aldolase family.</text>
</comment>
<dbReference type="PANTHER" id="PTHR30502:SF0">
    <property type="entry name" value="PHOSPHOENOLPYRUVATE CARBOXYLASE FAMILY PROTEIN"/>
    <property type="match status" value="1"/>
</dbReference>
<keyword evidence="2" id="KW-0479">Metal-binding</keyword>
<dbReference type="Proteomes" id="UP001501788">
    <property type="component" value="Unassembled WGS sequence"/>
</dbReference>
<dbReference type="InterPro" id="IPR005000">
    <property type="entry name" value="Aldolase/citrate-lyase_domain"/>
</dbReference>
<comment type="caution">
    <text evidence="5">The sequence shown here is derived from an EMBL/GenBank/DDBJ whole genome shotgun (WGS) entry which is preliminary data.</text>
</comment>
<dbReference type="InterPro" id="IPR015813">
    <property type="entry name" value="Pyrv/PenolPyrv_kinase-like_dom"/>
</dbReference>